<comment type="caution">
    <text evidence="4">The sequence shown here is derived from an EMBL/GenBank/DDBJ whole genome shotgun (WGS) entry which is preliminary data.</text>
</comment>
<dbReference type="EC" id="2.1.1.144" evidence="4"/>
<dbReference type="PANTHER" id="PTHR43861">
    <property type="entry name" value="TRANS-ACONITATE 2-METHYLTRANSFERASE-RELATED"/>
    <property type="match status" value="1"/>
</dbReference>
<dbReference type="CDD" id="cd02440">
    <property type="entry name" value="AdoMet_MTases"/>
    <property type="match status" value="1"/>
</dbReference>
<gene>
    <name evidence="4" type="ORF">CHK_1723</name>
</gene>
<dbReference type="Gene3D" id="1.10.150.290">
    <property type="entry name" value="S-adenosyl-L-methionine-dependent methyltransferases"/>
    <property type="match status" value="1"/>
</dbReference>
<evidence type="ECO:0000313" key="4">
    <source>
        <dbReference type="EMBL" id="KKI50797.1"/>
    </source>
</evidence>
<evidence type="ECO:0000313" key="5">
    <source>
        <dbReference type="Proteomes" id="UP000034076"/>
    </source>
</evidence>
<dbReference type="InterPro" id="IPR041698">
    <property type="entry name" value="Methyltransf_25"/>
</dbReference>
<feature type="domain" description="Methyltransferase" evidence="3">
    <location>
        <begin position="35"/>
        <end position="126"/>
    </location>
</feature>
<dbReference type="GO" id="GO:0032259">
    <property type="term" value="P:methylation"/>
    <property type="evidence" value="ECO:0007669"/>
    <property type="project" value="UniProtKB-KW"/>
</dbReference>
<keyword evidence="5" id="KW-1185">Reference proteome</keyword>
<dbReference type="Gene3D" id="3.40.50.150">
    <property type="entry name" value="Vaccinia Virus protein VP39"/>
    <property type="match status" value="1"/>
</dbReference>
<evidence type="ECO:0000259" key="3">
    <source>
        <dbReference type="Pfam" id="PF13649"/>
    </source>
</evidence>
<sequence length="256" mass="29276">MSDWDSALYLKYKTERTQPSYDLAARLPRNGINRILDLGCGPGNSTAVLAEVYPRADILGVDGSENMIDCARSEYPQLNWQVCLAPDGLDALPHNFDLVFSNACIQWIPDHPTLIPALLKLLVPGGTLAVQMPMNLNEPVQQIIEKTVRSEKWNSYFPHPRVFYTLRPEEYQELLSGISSDFTMWQVVYYYMMDSALDLLDWYRGTGLRPYLGQLDAKDIPSFEADILAQYEAAYPKQKNGKIIYRFPRFFFTAVK</sequence>
<dbReference type="OrthoDB" id="9774345at2"/>
<dbReference type="PATRIC" id="fig|270498.16.peg.2786"/>
<name>A0A0M2NK21_9FIRM</name>
<dbReference type="RefSeq" id="WP_046443588.1">
    <property type="nucleotide sequence ID" value="NZ_SMCZ01000008.1"/>
</dbReference>
<evidence type="ECO:0000256" key="2">
    <source>
        <dbReference type="ARBA" id="ARBA00022679"/>
    </source>
</evidence>
<dbReference type="InterPro" id="IPR023149">
    <property type="entry name" value="Trans_acon_MeTrfase_C"/>
</dbReference>
<reference evidence="4 5" key="1">
    <citation type="submission" date="2015-04" db="EMBL/GenBank/DDBJ databases">
        <title>Draft genome sequence of bacteremic isolate Catabacter hongkongensis type strain HKU16T.</title>
        <authorList>
            <person name="Lau S.K."/>
            <person name="Teng J.L."/>
            <person name="Huang Y."/>
            <person name="Curreem S.O."/>
            <person name="Tsui S.K."/>
            <person name="Woo P.C."/>
        </authorList>
    </citation>
    <scope>NUCLEOTIDE SEQUENCE [LARGE SCALE GENOMIC DNA]</scope>
    <source>
        <strain evidence="4 5">HKU16</strain>
    </source>
</reference>
<organism evidence="4 5">
    <name type="scientific">Christensenella hongkongensis</name>
    <dbReference type="NCBI Taxonomy" id="270498"/>
    <lineage>
        <taxon>Bacteria</taxon>
        <taxon>Bacillati</taxon>
        <taxon>Bacillota</taxon>
        <taxon>Clostridia</taxon>
        <taxon>Christensenellales</taxon>
        <taxon>Christensenellaceae</taxon>
        <taxon>Christensenella</taxon>
    </lineage>
</organism>
<dbReference type="EMBL" id="LAYJ01000101">
    <property type="protein sequence ID" value="KKI50797.1"/>
    <property type="molecule type" value="Genomic_DNA"/>
</dbReference>
<dbReference type="InterPro" id="IPR029063">
    <property type="entry name" value="SAM-dependent_MTases_sf"/>
</dbReference>
<dbReference type="SUPFAM" id="SSF53335">
    <property type="entry name" value="S-adenosyl-L-methionine-dependent methyltransferases"/>
    <property type="match status" value="1"/>
</dbReference>
<dbReference type="PANTHER" id="PTHR43861:SF1">
    <property type="entry name" value="TRANS-ACONITATE 2-METHYLTRANSFERASE"/>
    <property type="match status" value="1"/>
</dbReference>
<proteinExistence type="predicted"/>
<keyword evidence="2 4" id="KW-0808">Transferase</keyword>
<keyword evidence="1 4" id="KW-0489">Methyltransferase</keyword>
<dbReference type="STRING" id="270498.CHK_1723"/>
<dbReference type="Pfam" id="PF13649">
    <property type="entry name" value="Methyltransf_25"/>
    <property type="match status" value="1"/>
</dbReference>
<dbReference type="GO" id="GO:0030798">
    <property type="term" value="F:trans-aconitate 2-methyltransferase activity"/>
    <property type="evidence" value="ECO:0007669"/>
    <property type="project" value="UniProtKB-EC"/>
</dbReference>
<dbReference type="AlphaFoldDB" id="A0A0M2NK21"/>
<dbReference type="Proteomes" id="UP000034076">
    <property type="component" value="Unassembled WGS sequence"/>
</dbReference>
<evidence type="ECO:0000256" key="1">
    <source>
        <dbReference type="ARBA" id="ARBA00022603"/>
    </source>
</evidence>
<protein>
    <submittedName>
        <fullName evidence="4">Trans-aconitate 2-methyltransferase</fullName>
        <ecNumber evidence="4">2.1.1.144</ecNumber>
    </submittedName>
</protein>
<accession>A0A0M2NK21</accession>